<evidence type="ECO:0000259" key="2">
    <source>
        <dbReference type="Pfam" id="PF19026"/>
    </source>
</evidence>
<dbReference type="CDD" id="cd14361">
    <property type="entry name" value="UBA_HYPK"/>
    <property type="match status" value="1"/>
</dbReference>
<dbReference type="GO" id="GO:0043066">
    <property type="term" value="P:negative regulation of apoptotic process"/>
    <property type="evidence" value="ECO:0007669"/>
    <property type="project" value="TreeGrafter"/>
</dbReference>
<dbReference type="VEuPathDB" id="FungiDB:AFUB_065850"/>
<evidence type="ECO:0000313" key="3">
    <source>
        <dbReference type="EMBL" id="EDP50253.1"/>
    </source>
</evidence>
<dbReference type="InterPro" id="IPR038922">
    <property type="entry name" value="HYPK_UBA"/>
</dbReference>
<dbReference type="OrthoDB" id="285219at2759"/>
<name>B0Y668_ASPFC</name>
<dbReference type="HOGENOM" id="CLU_127753_0_0_1"/>
<dbReference type="InterPro" id="IPR052617">
    <property type="entry name" value="Huntingtin-int_K"/>
</dbReference>
<dbReference type="PANTHER" id="PTHR31184:SF2">
    <property type="entry name" value="HUNTINGTIN-INTERACTING PROTEIN K"/>
    <property type="match status" value="1"/>
</dbReference>
<accession>B0Y668</accession>
<evidence type="ECO:0000256" key="1">
    <source>
        <dbReference type="SAM" id="MobiDB-lite"/>
    </source>
</evidence>
<dbReference type="GO" id="GO:0050821">
    <property type="term" value="P:protein stabilization"/>
    <property type="evidence" value="ECO:0007669"/>
    <property type="project" value="TreeGrafter"/>
</dbReference>
<dbReference type="InterPro" id="IPR044034">
    <property type="entry name" value="NAC-like_UBA"/>
</dbReference>
<feature type="compositionally biased region" description="Basic residues" evidence="1">
    <location>
        <begin position="1"/>
        <end position="11"/>
    </location>
</feature>
<proteinExistence type="predicted"/>
<dbReference type="PhylomeDB" id="B0Y668"/>
<sequence length="164" mass="17743">MRSKRPWRHHNILVSTDPADKHIPSRRSLKMSDSLPAASHDPDSIERSHPAHAEDRKAAAALSSLHANEIGTESSNKSSPADQEALGKAMSRLDIAPVTDAAARKVDTKKTQAVTKKAVKVSAEDVNLLVQELDLSKSKATELLKAHDGDMRKAIRAFISPMGA</sequence>
<dbReference type="PANTHER" id="PTHR31184">
    <property type="entry name" value="HUNTINGTIN-INTERACTING PROTEIN K FAMILY MEMBER"/>
    <property type="match status" value="1"/>
</dbReference>
<dbReference type="EMBL" id="DS499598">
    <property type="protein sequence ID" value="EDP50253.1"/>
    <property type="molecule type" value="Genomic_DNA"/>
</dbReference>
<reference evidence="3 4" key="1">
    <citation type="journal article" date="2008" name="PLoS Genet.">
        <title>Genomic islands in the pathogenic filamentous fungus Aspergillus fumigatus.</title>
        <authorList>
            <person name="Fedorova N.D."/>
            <person name="Khaldi N."/>
            <person name="Joardar V.S."/>
            <person name="Maiti R."/>
            <person name="Amedeo P."/>
            <person name="Anderson M.J."/>
            <person name="Crabtree J."/>
            <person name="Silva J.C."/>
            <person name="Badger J.H."/>
            <person name="Albarraq A."/>
            <person name="Angiuoli S."/>
            <person name="Bussey H."/>
            <person name="Bowyer P."/>
            <person name="Cotty P.J."/>
            <person name="Dyer P.S."/>
            <person name="Egan A."/>
            <person name="Galens K."/>
            <person name="Fraser-Liggett C.M."/>
            <person name="Haas B.J."/>
            <person name="Inman J.M."/>
            <person name="Kent R."/>
            <person name="Lemieux S."/>
            <person name="Malavazi I."/>
            <person name="Orvis J."/>
            <person name="Roemer T."/>
            <person name="Ronning C.M."/>
            <person name="Sundaram J.P."/>
            <person name="Sutton G."/>
            <person name="Turner G."/>
            <person name="Venter J.C."/>
            <person name="White O.R."/>
            <person name="Whitty B.R."/>
            <person name="Youngman P."/>
            <person name="Wolfe K.H."/>
            <person name="Goldman G.H."/>
            <person name="Wortman J.R."/>
            <person name="Jiang B."/>
            <person name="Denning D.W."/>
            <person name="Nierman W.C."/>
        </authorList>
    </citation>
    <scope>NUCLEOTIDE SEQUENCE [LARGE SCALE GENOMIC DNA]</scope>
    <source>
        <strain evidence="4">CBS 144.89 / FGSC A1163 / CEA10</strain>
    </source>
</reference>
<dbReference type="Pfam" id="PF19026">
    <property type="entry name" value="UBA_HYPK"/>
    <property type="match status" value="1"/>
</dbReference>
<dbReference type="Proteomes" id="UP000001699">
    <property type="component" value="Unassembled WGS sequence"/>
</dbReference>
<feature type="domain" description="Nascent polypeptide-associated complex subunit alpha-like UBA" evidence="2">
    <location>
        <begin position="119"/>
        <end position="159"/>
    </location>
</feature>
<dbReference type="AlphaFoldDB" id="B0Y668"/>
<gene>
    <name evidence="3" type="ORF">AFUB_065850</name>
</gene>
<protein>
    <recommendedName>
        <fullName evidence="2">Nascent polypeptide-associated complex subunit alpha-like UBA domain-containing protein</fullName>
    </recommendedName>
</protein>
<keyword evidence="4" id="KW-1185">Reference proteome</keyword>
<organism evidence="3 4">
    <name type="scientific">Aspergillus fumigatus (strain CBS 144.89 / FGSC A1163 / CEA10)</name>
    <name type="common">Neosartorya fumigata</name>
    <dbReference type="NCBI Taxonomy" id="451804"/>
    <lineage>
        <taxon>Eukaryota</taxon>
        <taxon>Fungi</taxon>
        <taxon>Dikarya</taxon>
        <taxon>Ascomycota</taxon>
        <taxon>Pezizomycotina</taxon>
        <taxon>Eurotiomycetes</taxon>
        <taxon>Eurotiomycetidae</taxon>
        <taxon>Eurotiales</taxon>
        <taxon>Aspergillaceae</taxon>
        <taxon>Aspergillus</taxon>
        <taxon>Aspergillus subgen. Fumigati</taxon>
    </lineage>
</organism>
<evidence type="ECO:0000313" key="4">
    <source>
        <dbReference type="Proteomes" id="UP000001699"/>
    </source>
</evidence>
<feature type="compositionally biased region" description="Polar residues" evidence="1">
    <location>
        <begin position="71"/>
        <end position="81"/>
    </location>
</feature>
<dbReference type="Gene3D" id="1.10.8.10">
    <property type="entry name" value="DNA helicase RuvA subunit, C-terminal domain"/>
    <property type="match status" value="1"/>
</dbReference>
<feature type="region of interest" description="Disordered" evidence="1">
    <location>
        <begin position="1"/>
        <end position="92"/>
    </location>
</feature>
<feature type="compositionally biased region" description="Basic and acidic residues" evidence="1">
    <location>
        <begin position="40"/>
        <end position="58"/>
    </location>
</feature>